<name>A0A8X6UVM9_NEPPI</name>
<dbReference type="AlphaFoldDB" id="A0A8X6UVM9"/>
<gene>
    <name evidence="2" type="ORF">NPIL_528251</name>
</gene>
<feature type="compositionally biased region" description="Basic and acidic residues" evidence="1">
    <location>
        <begin position="11"/>
        <end position="21"/>
    </location>
</feature>
<proteinExistence type="predicted"/>
<protein>
    <submittedName>
        <fullName evidence="2">Uncharacterized protein</fullName>
    </submittedName>
</protein>
<dbReference type="EMBL" id="BMAW01040235">
    <property type="protein sequence ID" value="GFU58918.1"/>
    <property type="molecule type" value="Genomic_DNA"/>
</dbReference>
<evidence type="ECO:0000313" key="2">
    <source>
        <dbReference type="EMBL" id="GFU58918.1"/>
    </source>
</evidence>
<reference evidence="2" key="1">
    <citation type="submission" date="2020-08" db="EMBL/GenBank/DDBJ databases">
        <title>Multicomponent nature underlies the extraordinary mechanical properties of spider dragline silk.</title>
        <authorList>
            <person name="Kono N."/>
            <person name="Nakamura H."/>
            <person name="Mori M."/>
            <person name="Yoshida Y."/>
            <person name="Ohtoshi R."/>
            <person name="Malay A.D."/>
            <person name="Moran D.A.P."/>
            <person name="Tomita M."/>
            <person name="Numata K."/>
            <person name="Arakawa K."/>
        </authorList>
    </citation>
    <scope>NUCLEOTIDE SEQUENCE</scope>
</reference>
<keyword evidence="3" id="KW-1185">Reference proteome</keyword>
<sequence length="86" mass="10042">MRANRQGSQEEVPKNWTEAHRGLRSISSQYSKANQDRNRTAQKHRQEHSNSDNTSRQTQKVQRGRQIKNEESNSTFPGANPEHKRE</sequence>
<comment type="caution">
    <text evidence="2">The sequence shown here is derived from an EMBL/GenBank/DDBJ whole genome shotgun (WGS) entry which is preliminary data.</text>
</comment>
<accession>A0A8X6UVM9</accession>
<evidence type="ECO:0000313" key="3">
    <source>
        <dbReference type="Proteomes" id="UP000887013"/>
    </source>
</evidence>
<dbReference type="Proteomes" id="UP000887013">
    <property type="component" value="Unassembled WGS sequence"/>
</dbReference>
<feature type="region of interest" description="Disordered" evidence="1">
    <location>
        <begin position="1"/>
        <end position="86"/>
    </location>
</feature>
<feature type="compositionally biased region" description="Polar residues" evidence="1">
    <location>
        <begin position="51"/>
        <end position="61"/>
    </location>
</feature>
<evidence type="ECO:0000256" key="1">
    <source>
        <dbReference type="SAM" id="MobiDB-lite"/>
    </source>
</evidence>
<organism evidence="2 3">
    <name type="scientific">Nephila pilipes</name>
    <name type="common">Giant wood spider</name>
    <name type="synonym">Nephila maculata</name>
    <dbReference type="NCBI Taxonomy" id="299642"/>
    <lineage>
        <taxon>Eukaryota</taxon>
        <taxon>Metazoa</taxon>
        <taxon>Ecdysozoa</taxon>
        <taxon>Arthropoda</taxon>
        <taxon>Chelicerata</taxon>
        <taxon>Arachnida</taxon>
        <taxon>Araneae</taxon>
        <taxon>Araneomorphae</taxon>
        <taxon>Entelegynae</taxon>
        <taxon>Araneoidea</taxon>
        <taxon>Nephilidae</taxon>
        <taxon>Nephila</taxon>
    </lineage>
</organism>